<evidence type="ECO:0000313" key="2">
    <source>
        <dbReference type="EMBL" id="CAD8293932.1"/>
    </source>
</evidence>
<feature type="region of interest" description="Disordered" evidence="1">
    <location>
        <begin position="1"/>
        <end position="40"/>
    </location>
</feature>
<feature type="compositionally biased region" description="Basic residues" evidence="1">
    <location>
        <begin position="16"/>
        <end position="27"/>
    </location>
</feature>
<dbReference type="AlphaFoldDB" id="A0A7R9VFC3"/>
<reference evidence="2" key="1">
    <citation type="submission" date="2021-01" db="EMBL/GenBank/DDBJ databases">
        <authorList>
            <person name="Corre E."/>
            <person name="Pelletier E."/>
            <person name="Niang G."/>
            <person name="Scheremetjew M."/>
            <person name="Finn R."/>
            <person name="Kale V."/>
            <person name="Holt S."/>
            <person name="Cochrane G."/>
            <person name="Meng A."/>
            <person name="Brown T."/>
            <person name="Cohen L."/>
        </authorList>
    </citation>
    <scope>NUCLEOTIDE SEQUENCE</scope>
    <source>
        <strain evidence="2">CCMP147</strain>
    </source>
</reference>
<evidence type="ECO:0008006" key="3">
    <source>
        <dbReference type="Google" id="ProtNLM"/>
    </source>
</evidence>
<protein>
    <recommendedName>
        <fullName evidence="3">GP-PDE domain-containing protein</fullName>
    </recommendedName>
</protein>
<accession>A0A7R9VFC3</accession>
<dbReference type="EMBL" id="HBED01003599">
    <property type="protein sequence ID" value="CAD8293932.1"/>
    <property type="molecule type" value="Transcribed_RNA"/>
</dbReference>
<organism evidence="2">
    <name type="scientific">Pseudictyota dubia</name>
    <dbReference type="NCBI Taxonomy" id="2749911"/>
    <lineage>
        <taxon>Eukaryota</taxon>
        <taxon>Sar</taxon>
        <taxon>Stramenopiles</taxon>
        <taxon>Ochrophyta</taxon>
        <taxon>Bacillariophyta</taxon>
        <taxon>Mediophyceae</taxon>
        <taxon>Biddulphiophycidae</taxon>
        <taxon>Eupodiscales</taxon>
        <taxon>Odontellaceae</taxon>
        <taxon>Pseudictyota</taxon>
    </lineage>
</organism>
<gene>
    <name evidence="2" type="ORF">TDUB1175_LOCUS1697</name>
</gene>
<sequence>MRSSHNLPPRLPSSPRHARGQNHHHPPPPRPPRPGMPHLLLLTVSDPPQKECELELNVADAASRGSRVDSWVHSSDGSLHGLYLQFQKEMLEPDGLRGIRDLTDRGYLVGVWGHNGRDPDDYRTFHRLVREAGVSFVNSDLPRRFKMGEPSAHRGVSFGL</sequence>
<name>A0A7R9VFC3_9STRA</name>
<proteinExistence type="predicted"/>
<evidence type="ECO:0000256" key="1">
    <source>
        <dbReference type="SAM" id="MobiDB-lite"/>
    </source>
</evidence>